<gene>
    <name evidence="2" type="ORF">TAF16_2750</name>
</gene>
<dbReference type="InterPro" id="IPR002912">
    <property type="entry name" value="ACT_dom"/>
</dbReference>
<keyword evidence="3" id="KW-1185">Reference proteome</keyword>
<evidence type="ECO:0000313" key="3">
    <source>
        <dbReference type="Proteomes" id="UP000078336"/>
    </source>
</evidence>
<dbReference type="PROSITE" id="PS51671">
    <property type="entry name" value="ACT"/>
    <property type="match status" value="1"/>
</dbReference>
<proteinExistence type="predicted"/>
<protein>
    <recommendedName>
        <fullName evidence="1">ACT domain-containing protein</fullName>
    </recommendedName>
</protein>
<evidence type="ECO:0000313" key="2">
    <source>
        <dbReference type="EMBL" id="OAO76275.1"/>
    </source>
</evidence>
<dbReference type="AlphaFoldDB" id="A0A178T4K8"/>
<reference evidence="2 3" key="1">
    <citation type="submission" date="2016-03" db="EMBL/GenBank/DDBJ databases">
        <title>Spore heat resistance.</title>
        <authorList>
            <person name="Boekhorst J."/>
            <person name="Berendsen E.M."/>
            <person name="Wells-Bennik M.H."/>
            <person name="Kuipers O.P."/>
        </authorList>
    </citation>
    <scope>NUCLEOTIDE SEQUENCE [LARGE SCALE GENOMIC DNA]</scope>
    <source>
        <strain evidence="2 3">AF16</strain>
    </source>
</reference>
<dbReference type="EMBL" id="LUCQ01000174">
    <property type="protein sequence ID" value="OAO76275.1"/>
    <property type="molecule type" value="Genomic_DNA"/>
</dbReference>
<organism evidence="2 3">
    <name type="scientific">Anoxybacillus flavithermus</name>
    <dbReference type="NCBI Taxonomy" id="33934"/>
    <lineage>
        <taxon>Bacteria</taxon>
        <taxon>Bacillati</taxon>
        <taxon>Bacillota</taxon>
        <taxon>Bacilli</taxon>
        <taxon>Bacillales</taxon>
        <taxon>Anoxybacillaceae</taxon>
        <taxon>Anoxybacillus</taxon>
    </lineage>
</organism>
<dbReference type="PATRIC" id="fig|33934.7.peg.2665"/>
<dbReference type="Proteomes" id="UP000078336">
    <property type="component" value="Unassembled WGS sequence"/>
</dbReference>
<name>A0A178T4K8_9BACL</name>
<dbReference type="RefSeq" id="WP_064214560.1">
    <property type="nucleotide sequence ID" value="NZ_JABJUV010000120.1"/>
</dbReference>
<evidence type="ECO:0000259" key="1">
    <source>
        <dbReference type="PROSITE" id="PS51671"/>
    </source>
</evidence>
<feature type="domain" description="ACT" evidence="1">
    <location>
        <begin position="15"/>
        <end position="69"/>
    </location>
</feature>
<accession>A0A178T4K8</accession>
<comment type="caution">
    <text evidence="2">The sequence shown here is derived from an EMBL/GenBank/DDBJ whole genome shotgun (WGS) entry which is preliminary data.</text>
</comment>
<sequence>MDKFTSFGTIVLNVSTQVSANNQSEALQKIYTLINELNANIRNIDIETIDGTVHRLNVDNFHIEWEDVE</sequence>